<comment type="caution">
    <text evidence="2">The sequence shown here is derived from an EMBL/GenBank/DDBJ whole genome shotgun (WGS) entry which is preliminary data.</text>
</comment>
<protein>
    <submittedName>
        <fullName evidence="2">Uncharacterized protein</fullName>
    </submittedName>
</protein>
<reference evidence="2" key="1">
    <citation type="journal article" date="2024" name="Gigascience">
        <title>Chromosome-level genome of the poultry shaft louse Menopon gallinae provides insight into the host-switching and adaptive evolution of parasitic lice.</title>
        <authorList>
            <person name="Xu Y."/>
            <person name="Ma L."/>
            <person name="Liu S."/>
            <person name="Liang Y."/>
            <person name="Liu Q."/>
            <person name="He Z."/>
            <person name="Tian L."/>
            <person name="Duan Y."/>
            <person name="Cai W."/>
            <person name="Li H."/>
            <person name="Song F."/>
        </authorList>
    </citation>
    <scope>NUCLEOTIDE SEQUENCE</scope>
    <source>
        <strain evidence="2">Cailab_2023a</strain>
    </source>
</reference>
<proteinExistence type="predicted"/>
<accession>A0AAW2HY08</accession>
<gene>
    <name evidence="2" type="ORF">PYX00_006854</name>
</gene>
<dbReference type="EMBL" id="JARGDH010000003">
    <property type="protein sequence ID" value="KAL0274431.1"/>
    <property type="molecule type" value="Genomic_DNA"/>
</dbReference>
<evidence type="ECO:0000313" key="2">
    <source>
        <dbReference type="EMBL" id="KAL0274431.1"/>
    </source>
</evidence>
<name>A0AAW2HY08_9NEOP</name>
<organism evidence="2">
    <name type="scientific">Menopon gallinae</name>
    <name type="common">poultry shaft louse</name>
    <dbReference type="NCBI Taxonomy" id="328185"/>
    <lineage>
        <taxon>Eukaryota</taxon>
        <taxon>Metazoa</taxon>
        <taxon>Ecdysozoa</taxon>
        <taxon>Arthropoda</taxon>
        <taxon>Hexapoda</taxon>
        <taxon>Insecta</taxon>
        <taxon>Pterygota</taxon>
        <taxon>Neoptera</taxon>
        <taxon>Paraneoptera</taxon>
        <taxon>Psocodea</taxon>
        <taxon>Troctomorpha</taxon>
        <taxon>Phthiraptera</taxon>
        <taxon>Amblycera</taxon>
        <taxon>Menoponidae</taxon>
        <taxon>Menopon</taxon>
    </lineage>
</organism>
<feature type="region of interest" description="Disordered" evidence="1">
    <location>
        <begin position="41"/>
        <end position="118"/>
    </location>
</feature>
<feature type="compositionally biased region" description="Basic and acidic residues" evidence="1">
    <location>
        <begin position="53"/>
        <end position="79"/>
    </location>
</feature>
<dbReference type="AlphaFoldDB" id="A0AAW2HY08"/>
<sequence>MTVLCRGHQLRLKGHGIKYVVNQILTIFYLRFFPFPARDAAAPGGTRGGGGRTPEKVEIHPRKSEVPAKLESDKDKAEGSMEYTDAGAEAEECIGKQAMRNDAEQTGVNEWGERASRA</sequence>
<evidence type="ECO:0000256" key="1">
    <source>
        <dbReference type="SAM" id="MobiDB-lite"/>
    </source>
</evidence>